<dbReference type="InterPro" id="IPR007303">
    <property type="entry name" value="TIP41-like"/>
</dbReference>
<dbReference type="PANTHER" id="PTHR21021:SF16">
    <property type="entry name" value="TIP41-LIKE PROTEIN"/>
    <property type="match status" value="1"/>
</dbReference>
<evidence type="ECO:0000256" key="1">
    <source>
        <dbReference type="ARBA" id="ARBA00006658"/>
    </source>
</evidence>
<name>D2VD08_NAEGR</name>
<dbReference type="GO" id="GO:0005829">
    <property type="term" value="C:cytosol"/>
    <property type="evidence" value="ECO:0007669"/>
    <property type="project" value="TreeGrafter"/>
</dbReference>
<proteinExistence type="inferred from homology"/>
<dbReference type="Proteomes" id="UP000006671">
    <property type="component" value="Unassembled WGS sequence"/>
</dbReference>
<accession>D2VD08</accession>
<dbReference type="OrthoDB" id="10253878at2759"/>
<sequence>MDELKDELDVYALPEQTFNSYLSIKHGNFEFSYLPKDCIKFARNQVINQIEHLQKIKVNCSDTWANKKLDGEETIVSERDDKIDWTFTTIYKGTTNQQANQTSRKIDYELLKRKDDPILFYDEIVLFEDDLHDHGVSHSTVKIRVMNHCFYVLMRFFLRVDGVCVRCIETRLFHKFGEDHLLREFSI</sequence>
<dbReference type="GO" id="GO:0031929">
    <property type="term" value="P:TOR signaling"/>
    <property type="evidence" value="ECO:0007669"/>
    <property type="project" value="TreeGrafter"/>
</dbReference>
<dbReference type="InParanoid" id="D2VD08"/>
<comment type="similarity">
    <text evidence="1">Belongs to the TIP41 family.</text>
</comment>
<dbReference type="FunCoup" id="D2VD08">
    <property type="interactions" value="457"/>
</dbReference>
<dbReference type="KEGG" id="ngr:NAEGRDRAFT_77358"/>
<reference evidence="2 3" key="1">
    <citation type="journal article" date="2010" name="Cell">
        <title>The genome of Naegleria gruberi illuminates early eukaryotic versatility.</title>
        <authorList>
            <person name="Fritz-Laylin L.K."/>
            <person name="Prochnik S.E."/>
            <person name="Ginger M.L."/>
            <person name="Dacks J.B."/>
            <person name="Carpenter M.L."/>
            <person name="Field M.C."/>
            <person name="Kuo A."/>
            <person name="Paredez A."/>
            <person name="Chapman J."/>
            <person name="Pham J."/>
            <person name="Shu S."/>
            <person name="Neupane R."/>
            <person name="Cipriano M."/>
            <person name="Mancuso J."/>
            <person name="Tu H."/>
            <person name="Salamov A."/>
            <person name="Lindquist E."/>
            <person name="Shapiro H."/>
            <person name="Lucas S."/>
            <person name="Grigoriev I.V."/>
            <person name="Cande W.Z."/>
            <person name="Fulton C."/>
            <person name="Rokhsar D.S."/>
            <person name="Dawson S.C."/>
        </authorList>
    </citation>
    <scope>NUCLEOTIDE SEQUENCE [LARGE SCALE GENOMIC DNA]</scope>
    <source>
        <strain evidence="2 3">NEG-M</strain>
    </source>
</reference>
<dbReference type="GeneID" id="8850601"/>
<dbReference type="EMBL" id="GG738863">
    <property type="protein sequence ID" value="EFC45512.1"/>
    <property type="molecule type" value="Genomic_DNA"/>
</dbReference>
<dbReference type="PANTHER" id="PTHR21021">
    <property type="entry name" value="GAF/PUTATIVE CYTOSKELETAL PROTEIN"/>
    <property type="match status" value="1"/>
</dbReference>
<evidence type="ECO:0000313" key="3">
    <source>
        <dbReference type="Proteomes" id="UP000006671"/>
    </source>
</evidence>
<dbReference type="Pfam" id="PF04176">
    <property type="entry name" value="TIP41"/>
    <property type="match status" value="1"/>
</dbReference>
<keyword evidence="3" id="KW-1185">Reference proteome</keyword>
<dbReference type="InterPro" id="IPR051330">
    <property type="entry name" value="Phosphatase_reg/MetRdx"/>
</dbReference>
<dbReference type="AlphaFoldDB" id="D2VD08"/>
<feature type="non-terminal residue" evidence="2">
    <location>
        <position position="187"/>
    </location>
</feature>
<gene>
    <name evidence="2" type="ORF">NAEGRDRAFT_77358</name>
</gene>
<protein>
    <submittedName>
        <fullName evidence="2">TIP41-domain-containing protein</fullName>
    </submittedName>
</protein>
<evidence type="ECO:0000313" key="2">
    <source>
        <dbReference type="EMBL" id="EFC45512.1"/>
    </source>
</evidence>
<dbReference type="VEuPathDB" id="AmoebaDB:NAEGRDRAFT_77358"/>
<dbReference type="RefSeq" id="XP_002678256.1">
    <property type="nucleotide sequence ID" value="XM_002678210.1"/>
</dbReference>
<dbReference type="STRING" id="5762.D2VD08"/>
<organism evidence="3">
    <name type="scientific">Naegleria gruberi</name>
    <name type="common">Amoeba</name>
    <dbReference type="NCBI Taxonomy" id="5762"/>
    <lineage>
        <taxon>Eukaryota</taxon>
        <taxon>Discoba</taxon>
        <taxon>Heterolobosea</taxon>
        <taxon>Tetramitia</taxon>
        <taxon>Eutetramitia</taxon>
        <taxon>Vahlkampfiidae</taxon>
        <taxon>Naegleria</taxon>
    </lineage>
</organism>
<dbReference type="eggNOG" id="KOG3224">
    <property type="taxonomic scope" value="Eukaryota"/>
</dbReference>